<feature type="signal peptide" evidence="11">
    <location>
        <begin position="1"/>
        <end position="20"/>
    </location>
</feature>
<name>A0A1B8QFK0_9GAMM</name>
<evidence type="ECO:0000256" key="10">
    <source>
        <dbReference type="ARBA" id="ARBA00023237"/>
    </source>
</evidence>
<dbReference type="PRINTS" id="PR00184">
    <property type="entry name" value="NEISSPPORIN"/>
</dbReference>
<dbReference type="PANTHER" id="PTHR34501:SF9">
    <property type="entry name" value="MAJOR OUTER MEMBRANE PROTEIN P.IA"/>
    <property type="match status" value="1"/>
</dbReference>
<evidence type="ECO:0000256" key="1">
    <source>
        <dbReference type="ARBA" id="ARBA00004571"/>
    </source>
</evidence>
<comment type="subunit">
    <text evidence="2">Homotrimer.</text>
</comment>
<reference evidence="13 14" key="1">
    <citation type="submission" date="2016-06" db="EMBL/GenBank/DDBJ databases">
        <title>Draft genome of Moraxella atlantae CCUG 66109.</title>
        <authorList>
            <person name="Salva-Serra F."/>
            <person name="Engstrom-Jakobsson H."/>
            <person name="Thorell K."/>
            <person name="Gonzales-Siles L."/>
            <person name="Karlsson R."/>
            <person name="Boulund F."/>
            <person name="Engstrand L."/>
            <person name="Kristiansson E."/>
            <person name="Moore E."/>
        </authorList>
    </citation>
    <scope>NUCLEOTIDE SEQUENCE [LARGE SCALE GENOMIC DNA]</scope>
    <source>
        <strain evidence="13 14">CCUG 66109</strain>
    </source>
</reference>
<dbReference type="PANTHER" id="PTHR34501">
    <property type="entry name" value="PROTEIN YDDL-RELATED"/>
    <property type="match status" value="1"/>
</dbReference>
<evidence type="ECO:0000313" key="14">
    <source>
        <dbReference type="Proteomes" id="UP000092508"/>
    </source>
</evidence>
<dbReference type="STRING" id="34059.A9308_02860"/>
<feature type="chain" id="PRO_5008612344" description="Porin domain-containing protein" evidence="11">
    <location>
        <begin position="21"/>
        <end position="369"/>
    </location>
</feature>
<dbReference type="GO" id="GO:0009279">
    <property type="term" value="C:cell outer membrane"/>
    <property type="evidence" value="ECO:0007669"/>
    <property type="project" value="UniProtKB-SubCell"/>
</dbReference>
<keyword evidence="7" id="KW-0406">Ion transport</keyword>
<dbReference type="RefSeq" id="WP_067234587.1">
    <property type="nucleotide sequence ID" value="NZ_LZMZ01000004.1"/>
</dbReference>
<dbReference type="GO" id="GO:0034220">
    <property type="term" value="P:monoatomic ion transmembrane transport"/>
    <property type="evidence" value="ECO:0007669"/>
    <property type="project" value="InterPro"/>
</dbReference>
<dbReference type="Gene3D" id="2.40.160.10">
    <property type="entry name" value="Porin"/>
    <property type="match status" value="1"/>
</dbReference>
<dbReference type="InterPro" id="IPR023614">
    <property type="entry name" value="Porin_dom_sf"/>
</dbReference>
<accession>A0A1B8QFK0</accession>
<dbReference type="OrthoDB" id="8957883at2"/>
<comment type="caution">
    <text evidence="13">The sequence shown here is derived from an EMBL/GenBank/DDBJ whole genome shotgun (WGS) entry which is preliminary data.</text>
</comment>
<keyword evidence="3" id="KW-0813">Transport</keyword>
<dbReference type="InterPro" id="IPR002299">
    <property type="entry name" value="Porin_Neis"/>
</dbReference>
<protein>
    <recommendedName>
        <fullName evidence="12">Porin domain-containing protein</fullName>
    </recommendedName>
</protein>
<dbReference type="SUPFAM" id="SSF56935">
    <property type="entry name" value="Porins"/>
    <property type="match status" value="1"/>
</dbReference>
<sequence>MKKIALVSAIAIASISSAQAAPKVYGKIFLSTDYVSTDYDDSSKKDEDTFKLNDNSSRIGFRGEDSLNDDIDLVYQLEYGVSPDSDTTQFKSRNTYIGLSNRQYGTLLAGRHDTPFKLSKGSVDVFTNNSGAGLSLDKIGPEGFTNLGENRANNVIAYKSPAIVGMPVTFMAAVSLSETDADGHVVLKPAVKEVKEVKLPDGTVLVKGVKAQPAVYSEKKVKDNGYSAMLAYDQNGMYLAAGYDSNVGNADSAWRIAGSVDLGKMNMGQGSMMSNLVLGALYQNADIYDNKDDAKTWLVSGKYKLPESKWAIKAQYANTDFGNNDATEIAVGGEYAFSKAAIGHIYAGQVDRDHYKDDTVIGAGLEYKF</sequence>
<organism evidence="13 14">
    <name type="scientific">Faucicola atlantae</name>
    <dbReference type="NCBI Taxonomy" id="34059"/>
    <lineage>
        <taxon>Bacteria</taxon>
        <taxon>Pseudomonadati</taxon>
        <taxon>Pseudomonadota</taxon>
        <taxon>Gammaproteobacteria</taxon>
        <taxon>Moraxellales</taxon>
        <taxon>Moraxellaceae</taxon>
        <taxon>Faucicola</taxon>
    </lineage>
</organism>
<comment type="subcellular location">
    <subcellularLocation>
        <location evidence="1">Cell outer membrane</location>
        <topology evidence="1">Multi-pass membrane protein</topology>
    </subcellularLocation>
</comment>
<dbReference type="InterPro" id="IPR050298">
    <property type="entry name" value="Gram-neg_bact_OMP"/>
</dbReference>
<evidence type="ECO:0000256" key="3">
    <source>
        <dbReference type="ARBA" id="ARBA00022448"/>
    </source>
</evidence>
<dbReference type="InterPro" id="IPR001702">
    <property type="entry name" value="Porin_Gram-ve"/>
</dbReference>
<dbReference type="CDD" id="cd00342">
    <property type="entry name" value="gram_neg_porins"/>
    <property type="match status" value="1"/>
</dbReference>
<evidence type="ECO:0000256" key="7">
    <source>
        <dbReference type="ARBA" id="ARBA00023065"/>
    </source>
</evidence>
<keyword evidence="4" id="KW-1134">Transmembrane beta strand</keyword>
<dbReference type="Proteomes" id="UP000092508">
    <property type="component" value="Unassembled WGS sequence"/>
</dbReference>
<keyword evidence="5" id="KW-0812">Transmembrane</keyword>
<dbReference type="PRINTS" id="PR00182">
    <property type="entry name" value="ECOLNEIPORIN"/>
</dbReference>
<proteinExistence type="predicted"/>
<evidence type="ECO:0000259" key="12">
    <source>
        <dbReference type="Pfam" id="PF13609"/>
    </source>
</evidence>
<dbReference type="GO" id="GO:0015288">
    <property type="term" value="F:porin activity"/>
    <property type="evidence" value="ECO:0007669"/>
    <property type="project" value="UniProtKB-KW"/>
</dbReference>
<evidence type="ECO:0000256" key="11">
    <source>
        <dbReference type="SAM" id="SignalP"/>
    </source>
</evidence>
<dbReference type="GO" id="GO:0046930">
    <property type="term" value="C:pore complex"/>
    <property type="evidence" value="ECO:0007669"/>
    <property type="project" value="UniProtKB-KW"/>
</dbReference>
<evidence type="ECO:0000256" key="2">
    <source>
        <dbReference type="ARBA" id="ARBA00011233"/>
    </source>
</evidence>
<gene>
    <name evidence="13" type="ORF">A9308_02860</name>
</gene>
<evidence type="ECO:0000256" key="5">
    <source>
        <dbReference type="ARBA" id="ARBA00022692"/>
    </source>
</evidence>
<dbReference type="EMBL" id="LZMZ01000004">
    <property type="protein sequence ID" value="OBX80741.1"/>
    <property type="molecule type" value="Genomic_DNA"/>
</dbReference>
<evidence type="ECO:0000256" key="9">
    <source>
        <dbReference type="ARBA" id="ARBA00023136"/>
    </source>
</evidence>
<keyword evidence="6 11" id="KW-0732">Signal</keyword>
<evidence type="ECO:0000256" key="8">
    <source>
        <dbReference type="ARBA" id="ARBA00023114"/>
    </source>
</evidence>
<evidence type="ECO:0000256" key="4">
    <source>
        <dbReference type="ARBA" id="ARBA00022452"/>
    </source>
</evidence>
<feature type="domain" description="Porin" evidence="12">
    <location>
        <begin position="5"/>
        <end position="352"/>
    </location>
</feature>
<keyword evidence="10" id="KW-0998">Cell outer membrane</keyword>
<keyword evidence="8" id="KW-0626">Porin</keyword>
<dbReference type="Pfam" id="PF13609">
    <property type="entry name" value="Porin_4"/>
    <property type="match status" value="1"/>
</dbReference>
<evidence type="ECO:0000256" key="6">
    <source>
        <dbReference type="ARBA" id="ARBA00022729"/>
    </source>
</evidence>
<keyword evidence="9" id="KW-0472">Membrane</keyword>
<evidence type="ECO:0000313" key="13">
    <source>
        <dbReference type="EMBL" id="OBX80741.1"/>
    </source>
</evidence>
<dbReference type="AlphaFoldDB" id="A0A1B8QFK0"/>
<dbReference type="InterPro" id="IPR033900">
    <property type="entry name" value="Gram_neg_porin_domain"/>
</dbReference>